<sequence length="140" mass="16126">MECGELIKQYLLNLLVVFRKNIRGQKYTLQQILILATIPDKGMDLTSLAEKIGVDNSTVTRLVDGMVRLDLVDKKKSYLDKRITIVSLTEKGDQTSEEIEKKLDIIGEEIFNQISMEHQNDIKESLLSFHWALLKYNNKV</sequence>
<gene>
    <name evidence="5" type="ORF">METZ01_LOCUS378767</name>
</gene>
<feature type="domain" description="HTH marR-type" evidence="4">
    <location>
        <begin position="1"/>
        <end position="135"/>
    </location>
</feature>
<dbReference type="EMBL" id="UINC01139392">
    <property type="protein sequence ID" value="SVD25913.1"/>
    <property type="molecule type" value="Genomic_DNA"/>
</dbReference>
<evidence type="ECO:0000313" key="5">
    <source>
        <dbReference type="EMBL" id="SVD25913.1"/>
    </source>
</evidence>
<dbReference type="PROSITE" id="PS50995">
    <property type="entry name" value="HTH_MARR_2"/>
    <property type="match status" value="1"/>
</dbReference>
<dbReference type="GO" id="GO:0003700">
    <property type="term" value="F:DNA-binding transcription factor activity"/>
    <property type="evidence" value="ECO:0007669"/>
    <property type="project" value="InterPro"/>
</dbReference>
<dbReference type="InterPro" id="IPR000835">
    <property type="entry name" value="HTH_MarR-typ"/>
</dbReference>
<reference evidence="5" key="1">
    <citation type="submission" date="2018-05" db="EMBL/GenBank/DDBJ databases">
        <authorList>
            <person name="Lanie J.A."/>
            <person name="Ng W.-L."/>
            <person name="Kazmierczak K.M."/>
            <person name="Andrzejewski T.M."/>
            <person name="Davidsen T.M."/>
            <person name="Wayne K.J."/>
            <person name="Tettelin H."/>
            <person name="Glass J.I."/>
            <person name="Rusch D."/>
            <person name="Podicherti R."/>
            <person name="Tsui H.-C.T."/>
            <person name="Winkler M.E."/>
        </authorList>
    </citation>
    <scope>NUCLEOTIDE SEQUENCE</scope>
</reference>
<evidence type="ECO:0000259" key="4">
    <source>
        <dbReference type="PROSITE" id="PS50995"/>
    </source>
</evidence>
<dbReference type="InterPro" id="IPR036388">
    <property type="entry name" value="WH-like_DNA-bd_sf"/>
</dbReference>
<protein>
    <recommendedName>
        <fullName evidence="4">HTH marR-type domain-containing protein</fullName>
    </recommendedName>
</protein>
<accession>A0A382TV80</accession>
<evidence type="ECO:0000256" key="3">
    <source>
        <dbReference type="ARBA" id="ARBA00023163"/>
    </source>
</evidence>
<dbReference type="SUPFAM" id="SSF46785">
    <property type="entry name" value="Winged helix' DNA-binding domain"/>
    <property type="match status" value="1"/>
</dbReference>
<dbReference type="AlphaFoldDB" id="A0A382TV80"/>
<evidence type="ECO:0000256" key="2">
    <source>
        <dbReference type="ARBA" id="ARBA00023125"/>
    </source>
</evidence>
<dbReference type="Gene3D" id="1.10.10.10">
    <property type="entry name" value="Winged helix-like DNA-binding domain superfamily/Winged helix DNA-binding domain"/>
    <property type="match status" value="1"/>
</dbReference>
<dbReference type="Pfam" id="PF01047">
    <property type="entry name" value="MarR"/>
    <property type="match status" value="1"/>
</dbReference>
<dbReference type="PANTHER" id="PTHR42756:SF1">
    <property type="entry name" value="TRANSCRIPTIONAL REPRESSOR OF EMRAB OPERON"/>
    <property type="match status" value="1"/>
</dbReference>
<name>A0A382TV80_9ZZZZ</name>
<dbReference type="PROSITE" id="PS01117">
    <property type="entry name" value="HTH_MARR_1"/>
    <property type="match status" value="1"/>
</dbReference>
<dbReference type="InterPro" id="IPR023187">
    <property type="entry name" value="Tscrpt_reg_MarR-type_CS"/>
</dbReference>
<dbReference type="SMART" id="SM00347">
    <property type="entry name" value="HTH_MARR"/>
    <property type="match status" value="1"/>
</dbReference>
<dbReference type="PRINTS" id="PR00598">
    <property type="entry name" value="HTHMARR"/>
</dbReference>
<keyword evidence="1" id="KW-0805">Transcription regulation</keyword>
<keyword evidence="3" id="KW-0804">Transcription</keyword>
<dbReference type="GO" id="GO:0003677">
    <property type="term" value="F:DNA binding"/>
    <property type="evidence" value="ECO:0007669"/>
    <property type="project" value="UniProtKB-KW"/>
</dbReference>
<keyword evidence="2" id="KW-0238">DNA-binding</keyword>
<evidence type="ECO:0000256" key="1">
    <source>
        <dbReference type="ARBA" id="ARBA00023015"/>
    </source>
</evidence>
<dbReference type="InterPro" id="IPR036390">
    <property type="entry name" value="WH_DNA-bd_sf"/>
</dbReference>
<proteinExistence type="predicted"/>
<organism evidence="5">
    <name type="scientific">marine metagenome</name>
    <dbReference type="NCBI Taxonomy" id="408172"/>
    <lineage>
        <taxon>unclassified sequences</taxon>
        <taxon>metagenomes</taxon>
        <taxon>ecological metagenomes</taxon>
    </lineage>
</organism>
<dbReference type="PANTHER" id="PTHR42756">
    <property type="entry name" value="TRANSCRIPTIONAL REGULATOR, MARR"/>
    <property type="match status" value="1"/>
</dbReference>